<proteinExistence type="predicted"/>
<sequence length="72" mass="7081">MRFVVRGVGAIVLACGIAVGGGSVAYAGVADPDFGAMSAPSHSKTGTAKSDPGKSNPAAGSQRPPTVTNRPR</sequence>
<evidence type="ECO:0000313" key="3">
    <source>
        <dbReference type="Proteomes" id="UP000320338"/>
    </source>
</evidence>
<keyword evidence="3" id="KW-1185">Reference proteome</keyword>
<dbReference type="RefSeq" id="WP_344252844.1">
    <property type="nucleotide sequence ID" value="NZ_BAAARZ010000016.1"/>
</dbReference>
<protein>
    <submittedName>
        <fullName evidence="2">Uncharacterized protein</fullName>
    </submittedName>
</protein>
<feature type="region of interest" description="Disordered" evidence="1">
    <location>
        <begin position="35"/>
        <end position="72"/>
    </location>
</feature>
<evidence type="ECO:0000256" key="1">
    <source>
        <dbReference type="SAM" id="MobiDB-lite"/>
    </source>
</evidence>
<accession>A0A4Y3WL95</accession>
<dbReference type="Proteomes" id="UP000320338">
    <property type="component" value="Unassembled WGS sequence"/>
</dbReference>
<evidence type="ECO:0000313" key="2">
    <source>
        <dbReference type="EMBL" id="GEC19554.1"/>
    </source>
</evidence>
<feature type="compositionally biased region" description="Polar residues" evidence="1">
    <location>
        <begin position="63"/>
        <end position="72"/>
    </location>
</feature>
<reference evidence="2 3" key="1">
    <citation type="submission" date="2019-06" db="EMBL/GenBank/DDBJ databases">
        <title>Whole genome shotgun sequence of Pseudonocardia hydrocarbonoxydans NBRC 14498.</title>
        <authorList>
            <person name="Hosoyama A."/>
            <person name="Uohara A."/>
            <person name="Ohji S."/>
            <person name="Ichikawa N."/>
        </authorList>
    </citation>
    <scope>NUCLEOTIDE SEQUENCE [LARGE SCALE GENOMIC DNA]</scope>
    <source>
        <strain evidence="2 3">NBRC 14498</strain>
    </source>
</reference>
<name>A0A4Y3WL95_9PSEU</name>
<dbReference type="EMBL" id="BJNG01000015">
    <property type="protein sequence ID" value="GEC19554.1"/>
    <property type="molecule type" value="Genomic_DNA"/>
</dbReference>
<organism evidence="2 3">
    <name type="scientific">Pseudonocardia hydrocarbonoxydans</name>
    <dbReference type="NCBI Taxonomy" id="76726"/>
    <lineage>
        <taxon>Bacteria</taxon>
        <taxon>Bacillati</taxon>
        <taxon>Actinomycetota</taxon>
        <taxon>Actinomycetes</taxon>
        <taxon>Pseudonocardiales</taxon>
        <taxon>Pseudonocardiaceae</taxon>
        <taxon>Pseudonocardia</taxon>
    </lineage>
</organism>
<comment type="caution">
    <text evidence="2">The sequence shown here is derived from an EMBL/GenBank/DDBJ whole genome shotgun (WGS) entry which is preliminary data.</text>
</comment>
<dbReference type="AlphaFoldDB" id="A0A4Y3WL95"/>
<gene>
    <name evidence="2" type="ORF">PHY01_18370</name>
</gene>